<feature type="binding site" evidence="13">
    <location>
        <position position="89"/>
    </location>
    <ligand>
        <name>Mg(2+)</name>
        <dbReference type="ChEBI" id="CHEBI:18420"/>
    </ligand>
</feature>
<evidence type="ECO:0000256" key="10">
    <source>
        <dbReference type="ARBA" id="ARBA00023204"/>
    </source>
</evidence>
<keyword evidence="4 13" id="KW-0479">Metal-binding</keyword>
<dbReference type="HAMAP" id="MF_00130">
    <property type="entry name" value="RecU"/>
    <property type="match status" value="1"/>
</dbReference>
<feature type="binding site" evidence="13">
    <location>
        <position position="121"/>
    </location>
    <ligand>
        <name>Mg(2+)</name>
        <dbReference type="ChEBI" id="CHEBI:18420"/>
    </ligand>
</feature>
<comment type="caution">
    <text evidence="16">The sequence shown here is derived from an EMBL/GenBank/DDBJ whole genome shotgun (WGS) entry which is preliminary data.</text>
</comment>
<keyword evidence="2 13" id="KW-0963">Cytoplasm</keyword>
<feature type="transmembrane region" description="Helical" evidence="15">
    <location>
        <begin position="134"/>
        <end position="157"/>
    </location>
</feature>
<keyword evidence="7 13" id="KW-0378">Hydrolase</keyword>
<comment type="subcellular location">
    <subcellularLocation>
        <location evidence="1 13">Cytoplasm</location>
    </subcellularLocation>
</comment>
<keyword evidence="3 13" id="KW-0540">Nuclease</keyword>
<protein>
    <recommendedName>
        <fullName evidence="12 13">Holliday junction resolvase RecU</fullName>
        <ecNumber evidence="13 14">3.1.21.10</ecNumber>
    </recommendedName>
    <alternativeName>
        <fullName evidence="13">Recombination protein U homolog</fullName>
    </alternativeName>
</protein>
<organism evidence="16 17">
    <name type="scientific">Bacillus aerius</name>
    <dbReference type="NCBI Taxonomy" id="293388"/>
    <lineage>
        <taxon>Bacteria</taxon>
        <taxon>Bacillati</taxon>
        <taxon>Bacillota</taxon>
        <taxon>Bacilli</taxon>
        <taxon>Bacillales</taxon>
        <taxon>Bacillaceae</taxon>
        <taxon>Bacillus</taxon>
    </lineage>
</organism>
<keyword evidence="6 13" id="KW-0227">DNA damage</keyword>
<evidence type="ECO:0000256" key="12">
    <source>
        <dbReference type="ARBA" id="ARBA00029523"/>
    </source>
</evidence>
<evidence type="ECO:0000313" key="17">
    <source>
        <dbReference type="Proteomes" id="UP000517315"/>
    </source>
</evidence>
<accession>A0ABR6B4J2</accession>
<evidence type="ECO:0000256" key="11">
    <source>
        <dbReference type="ARBA" id="ARBA00023447"/>
    </source>
</evidence>
<evidence type="ECO:0000256" key="2">
    <source>
        <dbReference type="ARBA" id="ARBA00022490"/>
    </source>
</evidence>
<dbReference type="InterPro" id="IPR011335">
    <property type="entry name" value="Restrct_endonuc-II-like"/>
</dbReference>
<evidence type="ECO:0000256" key="3">
    <source>
        <dbReference type="ARBA" id="ARBA00022722"/>
    </source>
</evidence>
<reference evidence="16 17" key="1">
    <citation type="submission" date="2020-08" db="EMBL/GenBank/DDBJ databases">
        <title>Functional genomics of gut bacteria from endangered species of beetles.</title>
        <authorList>
            <person name="Carlos-Shanley C."/>
        </authorList>
    </citation>
    <scope>NUCLEOTIDE SEQUENCE [LARGE SCALE GENOMIC DNA]</scope>
    <source>
        <strain evidence="16 17">S00152</strain>
    </source>
</reference>
<evidence type="ECO:0000256" key="9">
    <source>
        <dbReference type="ARBA" id="ARBA00023172"/>
    </source>
</evidence>
<dbReference type="CDD" id="cd22354">
    <property type="entry name" value="RecU-like"/>
    <property type="match status" value="1"/>
</dbReference>
<dbReference type="PIRSF" id="PIRSF037785">
    <property type="entry name" value="RecU"/>
    <property type="match status" value="1"/>
</dbReference>
<feature type="binding site" evidence="13">
    <location>
        <position position="87"/>
    </location>
    <ligand>
        <name>Mg(2+)</name>
        <dbReference type="ChEBI" id="CHEBI:18420"/>
    </ligand>
</feature>
<dbReference type="NCBIfam" id="TIGR00648">
    <property type="entry name" value="recU"/>
    <property type="match status" value="1"/>
</dbReference>
<dbReference type="InterPro" id="IPR011856">
    <property type="entry name" value="tRNA_endonuc-like_dom_sf"/>
</dbReference>
<keyword evidence="5 13" id="KW-0255">Endonuclease</keyword>
<feature type="site" description="Transition state stabilizer" evidence="13">
    <location>
        <position position="104"/>
    </location>
</feature>
<proteinExistence type="inferred from homology"/>
<keyword evidence="9 13" id="KW-0233">DNA recombination</keyword>
<evidence type="ECO:0000256" key="8">
    <source>
        <dbReference type="ARBA" id="ARBA00022842"/>
    </source>
</evidence>
<dbReference type="NCBIfam" id="NF002584">
    <property type="entry name" value="PRK02234.1-5"/>
    <property type="match status" value="1"/>
</dbReference>
<evidence type="ECO:0000256" key="13">
    <source>
        <dbReference type="HAMAP-Rule" id="MF_00130"/>
    </source>
</evidence>
<dbReference type="SUPFAM" id="SSF52980">
    <property type="entry name" value="Restriction endonuclease-like"/>
    <property type="match status" value="1"/>
</dbReference>
<keyword evidence="15" id="KW-0472">Membrane</keyword>
<comment type="similarity">
    <text evidence="11 13">Belongs to the RecU family.</text>
</comment>
<keyword evidence="15" id="KW-0812">Transmembrane</keyword>
<evidence type="ECO:0000256" key="5">
    <source>
        <dbReference type="ARBA" id="ARBA00022759"/>
    </source>
</evidence>
<evidence type="ECO:0000256" key="15">
    <source>
        <dbReference type="SAM" id="Phobius"/>
    </source>
</evidence>
<evidence type="ECO:0000256" key="1">
    <source>
        <dbReference type="ARBA" id="ARBA00004496"/>
    </source>
</evidence>
<comment type="cofactor">
    <cofactor evidence="13">
        <name>Mg(2+)</name>
        <dbReference type="ChEBI" id="CHEBI:18420"/>
    </cofactor>
    <text evidence="13">Binds 1 Mg(2+) ion per subunit.</text>
</comment>
<sequence>MMIRYPNGKSYQPIQQIGTKKRISGESSYSNRGMTLEADLNETNQYYLVNGIAVIHKKPTPVQIVNVDYPKRSAAVIKEAYFKQSSTTDYNGVYKGRYIDFEAKETKSTTSFPLKNFHDHQIEHMKQVEKQGGICFVIISAFGSVYYLSATDLFFFWERQQQNGRKSISKDELMEAGHLMTLGYSPRIDYIKVVETLHFSDDSKQHLRSKKV</sequence>
<dbReference type="EC" id="3.1.21.10" evidence="13 14"/>
<comment type="function">
    <text evidence="13">Endonuclease that resolves Holliday junction intermediates in genetic recombination. Cleaves mobile four-strand junctions by introducing symmetrical nicks in paired strands. Promotes annealing of linear ssDNA with homologous dsDNA. Required for DNA repair, homologous recombination and chromosome segregation.</text>
</comment>
<feature type="binding site" evidence="13">
    <location>
        <position position="102"/>
    </location>
    <ligand>
        <name>Mg(2+)</name>
        <dbReference type="ChEBI" id="CHEBI:18420"/>
    </ligand>
</feature>
<name>A0ABR6B4J2_9BACI</name>
<dbReference type="EMBL" id="JACJIG010000003">
    <property type="protein sequence ID" value="MBA8919056.1"/>
    <property type="molecule type" value="Genomic_DNA"/>
</dbReference>
<evidence type="ECO:0000256" key="6">
    <source>
        <dbReference type="ARBA" id="ARBA00022763"/>
    </source>
</evidence>
<dbReference type="Pfam" id="PF03838">
    <property type="entry name" value="RecU"/>
    <property type="match status" value="1"/>
</dbReference>
<evidence type="ECO:0000313" key="16">
    <source>
        <dbReference type="EMBL" id="MBA8919056.1"/>
    </source>
</evidence>
<keyword evidence="15" id="KW-1133">Transmembrane helix</keyword>
<evidence type="ECO:0000256" key="14">
    <source>
        <dbReference type="NCBIfam" id="TIGR00648"/>
    </source>
</evidence>
<gene>
    <name evidence="13" type="primary">recU</name>
    <name evidence="16" type="ORF">HNP39_002797</name>
</gene>
<dbReference type="Proteomes" id="UP000517315">
    <property type="component" value="Unassembled WGS sequence"/>
</dbReference>
<dbReference type="Gene3D" id="3.40.1350.10">
    <property type="match status" value="1"/>
</dbReference>
<keyword evidence="8 13" id="KW-0460">Magnesium</keyword>
<evidence type="ECO:0000256" key="4">
    <source>
        <dbReference type="ARBA" id="ARBA00022723"/>
    </source>
</evidence>
<keyword evidence="17" id="KW-1185">Reference proteome</keyword>
<keyword evidence="10 13" id="KW-0234">DNA repair</keyword>
<evidence type="ECO:0000256" key="7">
    <source>
        <dbReference type="ARBA" id="ARBA00022801"/>
    </source>
</evidence>
<comment type="catalytic activity">
    <reaction evidence="13">
        <text>Endonucleolytic cleavage at a junction such as a reciprocal single-stranded crossover between two homologous DNA duplexes (Holliday junction).</text>
        <dbReference type="EC" id="3.1.21.10"/>
    </reaction>
</comment>
<dbReference type="InterPro" id="IPR004612">
    <property type="entry name" value="Resolv_RecU"/>
</dbReference>